<dbReference type="InterPro" id="IPR003661">
    <property type="entry name" value="HisK_dim/P_dom"/>
</dbReference>
<dbReference type="Gene3D" id="1.10.287.130">
    <property type="match status" value="1"/>
</dbReference>
<evidence type="ECO:0000256" key="7">
    <source>
        <dbReference type="ARBA" id="ARBA00022679"/>
    </source>
</evidence>
<sequence>MPGGGCRGSGSVTLVPQSLRLQIVCLVLAALAVAQGVTLVLLEDQRGLAVRAAIGNEATGRAANVVRLIERAPVNLHGQIVSAANSPLVRFEIGTDPVVDHISHDANGATEARIRALLDDDFSREIRAELHEIDSSALPLPYLEPGMADQHREMMRGQMLTVELELSIALAGGDWLNVSTRFERPPLQWPQFATLSFGLSAAFILLAVFWYLLARVTGPLRLLAAAAEKLGPEQGAPVLASAGPREVRELIQAFNRMQDRIVRLVAERTRMLAALGHDLRSPLTAMRVRSEFVEDDETRDSMIASIEEMQHMVEETLSFARGLADGEPLQSVELGAFLKTLRQDMPDGFTLAQGERIEVPLRPNAMRRALRNLIENAQRYGSEAEVSFARTRGGAVIRVCDRGPGIPEPELERVFDPFMRLETSRSRETGGHGLGLSIARSILRAHGGDIVLSNRPEGGLCASLSLPRQG</sequence>
<keyword evidence="10" id="KW-0418">Kinase</keyword>
<dbReference type="CDD" id="cd00082">
    <property type="entry name" value="HisKA"/>
    <property type="match status" value="1"/>
</dbReference>
<dbReference type="SUPFAM" id="SSF55874">
    <property type="entry name" value="ATPase domain of HSP90 chaperone/DNA topoisomerase II/histidine kinase"/>
    <property type="match status" value="1"/>
</dbReference>
<evidence type="ECO:0000313" key="19">
    <source>
        <dbReference type="Proteomes" id="UP000565723"/>
    </source>
</evidence>
<organism evidence="18 19">
    <name type="scientific">Ruegeria pomeroyi</name>
    <dbReference type="NCBI Taxonomy" id="89184"/>
    <lineage>
        <taxon>Bacteria</taxon>
        <taxon>Pseudomonadati</taxon>
        <taxon>Pseudomonadota</taxon>
        <taxon>Alphaproteobacteria</taxon>
        <taxon>Rhodobacterales</taxon>
        <taxon>Roseobacteraceae</taxon>
        <taxon>Ruegeria</taxon>
    </lineage>
</organism>
<dbReference type="EMBL" id="JABXIY010000033">
    <property type="protein sequence ID" value="NVK97823.1"/>
    <property type="molecule type" value="Genomic_DNA"/>
</dbReference>
<keyword evidence="11" id="KW-0067">ATP-binding</keyword>
<evidence type="ECO:0000256" key="10">
    <source>
        <dbReference type="ARBA" id="ARBA00022777"/>
    </source>
</evidence>
<evidence type="ECO:0000313" key="18">
    <source>
        <dbReference type="EMBL" id="NVK97823.1"/>
    </source>
</evidence>
<evidence type="ECO:0000256" key="6">
    <source>
        <dbReference type="ARBA" id="ARBA00022553"/>
    </source>
</evidence>
<feature type="domain" description="Histidine kinase" evidence="16">
    <location>
        <begin position="274"/>
        <end position="470"/>
    </location>
</feature>
<evidence type="ECO:0000256" key="14">
    <source>
        <dbReference type="ARBA" id="ARBA00023136"/>
    </source>
</evidence>
<feature type="transmembrane region" description="Helical" evidence="15">
    <location>
        <begin position="192"/>
        <end position="213"/>
    </location>
</feature>
<comment type="caution">
    <text evidence="18">The sequence shown here is derived from an EMBL/GenBank/DDBJ whole genome shotgun (WGS) entry which is preliminary data.</text>
</comment>
<evidence type="ECO:0000256" key="5">
    <source>
        <dbReference type="ARBA" id="ARBA00022519"/>
    </source>
</evidence>
<evidence type="ECO:0000256" key="9">
    <source>
        <dbReference type="ARBA" id="ARBA00022741"/>
    </source>
</evidence>
<dbReference type="PANTHER" id="PTHR44936:SF5">
    <property type="entry name" value="SENSOR HISTIDINE KINASE ENVZ"/>
    <property type="match status" value="1"/>
</dbReference>
<evidence type="ECO:0000256" key="3">
    <source>
        <dbReference type="ARBA" id="ARBA00012438"/>
    </source>
</evidence>
<dbReference type="Pfam" id="PF00672">
    <property type="entry name" value="HAMP"/>
    <property type="match status" value="1"/>
</dbReference>
<evidence type="ECO:0000256" key="8">
    <source>
        <dbReference type="ARBA" id="ARBA00022692"/>
    </source>
</evidence>
<dbReference type="Gene3D" id="3.30.565.10">
    <property type="entry name" value="Histidine kinase-like ATPase, C-terminal domain"/>
    <property type="match status" value="1"/>
</dbReference>
<dbReference type="PRINTS" id="PR00344">
    <property type="entry name" value="BCTRLSENSOR"/>
</dbReference>
<dbReference type="InterPro" id="IPR005467">
    <property type="entry name" value="His_kinase_dom"/>
</dbReference>
<evidence type="ECO:0000256" key="13">
    <source>
        <dbReference type="ARBA" id="ARBA00023012"/>
    </source>
</evidence>
<feature type="domain" description="HAMP" evidence="17">
    <location>
        <begin position="214"/>
        <end position="266"/>
    </location>
</feature>
<dbReference type="SMART" id="SM00388">
    <property type="entry name" value="HisKA"/>
    <property type="match status" value="1"/>
</dbReference>
<gene>
    <name evidence="18" type="ORF">HW564_12900</name>
</gene>
<evidence type="ECO:0000256" key="12">
    <source>
        <dbReference type="ARBA" id="ARBA00022989"/>
    </source>
</evidence>
<dbReference type="InterPro" id="IPR003594">
    <property type="entry name" value="HATPase_dom"/>
</dbReference>
<dbReference type="SMART" id="SM00387">
    <property type="entry name" value="HATPase_c"/>
    <property type="match status" value="1"/>
</dbReference>
<keyword evidence="14 15" id="KW-0472">Membrane</keyword>
<dbReference type="CDD" id="cd06225">
    <property type="entry name" value="HAMP"/>
    <property type="match status" value="1"/>
</dbReference>
<dbReference type="AlphaFoldDB" id="A0A850LIT1"/>
<dbReference type="PROSITE" id="PS50885">
    <property type="entry name" value="HAMP"/>
    <property type="match status" value="1"/>
</dbReference>
<evidence type="ECO:0000256" key="15">
    <source>
        <dbReference type="SAM" id="Phobius"/>
    </source>
</evidence>
<accession>A0A850LIT1</accession>
<dbReference type="Pfam" id="PF02518">
    <property type="entry name" value="HATPase_c"/>
    <property type="match status" value="1"/>
</dbReference>
<dbReference type="Proteomes" id="UP000565723">
    <property type="component" value="Unassembled WGS sequence"/>
</dbReference>
<dbReference type="Pfam" id="PF00512">
    <property type="entry name" value="HisKA"/>
    <property type="match status" value="1"/>
</dbReference>
<dbReference type="PANTHER" id="PTHR44936">
    <property type="entry name" value="SENSOR PROTEIN CREC"/>
    <property type="match status" value="1"/>
</dbReference>
<keyword evidence="5" id="KW-0997">Cell inner membrane</keyword>
<evidence type="ECO:0000256" key="2">
    <source>
        <dbReference type="ARBA" id="ARBA00004429"/>
    </source>
</evidence>
<dbReference type="InterPro" id="IPR003660">
    <property type="entry name" value="HAMP_dom"/>
</dbReference>
<proteinExistence type="predicted"/>
<dbReference type="SUPFAM" id="SSF47384">
    <property type="entry name" value="Homodimeric domain of signal transducing histidine kinase"/>
    <property type="match status" value="1"/>
</dbReference>
<dbReference type="GO" id="GO:0005524">
    <property type="term" value="F:ATP binding"/>
    <property type="evidence" value="ECO:0007669"/>
    <property type="project" value="UniProtKB-KW"/>
</dbReference>
<evidence type="ECO:0000256" key="11">
    <source>
        <dbReference type="ARBA" id="ARBA00022840"/>
    </source>
</evidence>
<keyword evidence="8 15" id="KW-0812">Transmembrane</keyword>
<dbReference type="InterPro" id="IPR004358">
    <property type="entry name" value="Sig_transdc_His_kin-like_C"/>
</dbReference>
<protein>
    <recommendedName>
        <fullName evidence="3">histidine kinase</fullName>
        <ecNumber evidence="3">2.7.13.3</ecNumber>
    </recommendedName>
</protein>
<evidence type="ECO:0000256" key="1">
    <source>
        <dbReference type="ARBA" id="ARBA00000085"/>
    </source>
</evidence>
<dbReference type="SMART" id="SM00304">
    <property type="entry name" value="HAMP"/>
    <property type="match status" value="1"/>
</dbReference>
<reference evidence="18 19" key="1">
    <citation type="journal article" date="2020" name="Proc. Natl. Acad. Sci. U.S.A.">
        <title>Ecological drivers of bacterial community assembly in synthetic phycospheres.</title>
        <authorList>
            <person name="Fu H."/>
            <person name="Uchimiya M."/>
            <person name="Gore J."/>
            <person name="Moran M.A."/>
        </authorList>
    </citation>
    <scope>NUCLEOTIDE SEQUENCE [LARGE SCALE GENOMIC DNA]</scope>
    <source>
        <strain evidence="18">HF-Din03</strain>
    </source>
</reference>
<feature type="transmembrane region" description="Helical" evidence="15">
    <location>
        <begin position="21"/>
        <end position="42"/>
    </location>
</feature>
<dbReference type="InterPro" id="IPR050980">
    <property type="entry name" value="2C_sensor_his_kinase"/>
</dbReference>
<comment type="subcellular location">
    <subcellularLocation>
        <location evidence="2">Cell inner membrane</location>
        <topology evidence="2">Multi-pass membrane protein</topology>
    </subcellularLocation>
</comment>
<dbReference type="EC" id="2.7.13.3" evidence="3"/>
<comment type="catalytic activity">
    <reaction evidence="1">
        <text>ATP + protein L-histidine = ADP + protein N-phospho-L-histidine.</text>
        <dbReference type="EC" id="2.7.13.3"/>
    </reaction>
</comment>
<keyword evidence="4" id="KW-1003">Cell membrane</keyword>
<evidence type="ECO:0000259" key="16">
    <source>
        <dbReference type="PROSITE" id="PS50109"/>
    </source>
</evidence>
<dbReference type="PROSITE" id="PS50109">
    <property type="entry name" value="HIS_KIN"/>
    <property type="match status" value="1"/>
</dbReference>
<evidence type="ECO:0000256" key="4">
    <source>
        <dbReference type="ARBA" id="ARBA00022475"/>
    </source>
</evidence>
<keyword evidence="7" id="KW-0808">Transferase</keyword>
<dbReference type="InterPro" id="IPR036097">
    <property type="entry name" value="HisK_dim/P_sf"/>
</dbReference>
<dbReference type="GO" id="GO:0005886">
    <property type="term" value="C:plasma membrane"/>
    <property type="evidence" value="ECO:0007669"/>
    <property type="project" value="UniProtKB-SubCell"/>
</dbReference>
<keyword evidence="6" id="KW-0597">Phosphoprotein</keyword>
<evidence type="ECO:0000259" key="17">
    <source>
        <dbReference type="PROSITE" id="PS50885"/>
    </source>
</evidence>
<keyword evidence="13" id="KW-0902">Two-component regulatory system</keyword>
<keyword evidence="9" id="KW-0547">Nucleotide-binding</keyword>
<dbReference type="InterPro" id="IPR036890">
    <property type="entry name" value="HATPase_C_sf"/>
</dbReference>
<keyword evidence="12 15" id="KW-1133">Transmembrane helix</keyword>
<dbReference type="GO" id="GO:0000155">
    <property type="term" value="F:phosphorelay sensor kinase activity"/>
    <property type="evidence" value="ECO:0007669"/>
    <property type="project" value="InterPro"/>
</dbReference>
<name>A0A850LIT1_9RHOB</name>